<name>A0A7M3E0Q2_RHILE</name>
<feature type="transmembrane region" description="Helical" evidence="1">
    <location>
        <begin position="67"/>
        <end position="89"/>
    </location>
</feature>
<keyword evidence="1" id="KW-0472">Membrane</keyword>
<dbReference type="EMBL" id="SIOP01000001">
    <property type="protein sequence ID" value="TAY54521.1"/>
    <property type="molecule type" value="Genomic_DNA"/>
</dbReference>
<feature type="transmembrane region" description="Helical" evidence="1">
    <location>
        <begin position="30"/>
        <end position="55"/>
    </location>
</feature>
<organism evidence="2 3">
    <name type="scientific">Rhizobium leguminosarum</name>
    <dbReference type="NCBI Taxonomy" id="384"/>
    <lineage>
        <taxon>Bacteria</taxon>
        <taxon>Pseudomonadati</taxon>
        <taxon>Pseudomonadota</taxon>
        <taxon>Alphaproteobacteria</taxon>
        <taxon>Hyphomicrobiales</taxon>
        <taxon>Rhizobiaceae</taxon>
        <taxon>Rhizobium/Agrobacterium group</taxon>
        <taxon>Rhizobium</taxon>
    </lineage>
</organism>
<reference evidence="2 3" key="1">
    <citation type="submission" date="2019-02" db="EMBL/GenBank/DDBJ databases">
        <title>The genomic architecture of introgression among sibling species of bacteria.</title>
        <authorList>
            <person name="Cavassim M.I.A."/>
            <person name="Moeskjaer S."/>
            <person name="Moslemi C."/>
            <person name="Fields B."/>
            <person name="Bachmann A."/>
            <person name="Vilhjalmsson B."/>
            <person name="Schierup M.H."/>
            <person name="Young J.P.W."/>
            <person name="Andersen S.U."/>
        </authorList>
    </citation>
    <scope>NUCLEOTIDE SEQUENCE [LARGE SCALE GENOMIC DNA]</scope>
    <source>
        <strain evidence="2 3">SM135B</strain>
    </source>
</reference>
<sequence length="106" mass="11640">MLLQGFVFIPCIVVAVLLAKRLPDSLLYSIVAWLSAAIAALAGAISGVLAIDYWHLIPIDSNRGSDLVLSAVVHVAMAFVFSPLLVLYVRRQARKQAERLRIQILE</sequence>
<gene>
    <name evidence="2" type="ORF">ELH90_24265</name>
</gene>
<dbReference type="AlphaFoldDB" id="A0A7M3E0Q2"/>
<accession>A0A7M3E0Q2</accession>
<keyword evidence="1" id="KW-0812">Transmembrane</keyword>
<proteinExistence type="predicted"/>
<evidence type="ECO:0000313" key="2">
    <source>
        <dbReference type="EMBL" id="TAY54521.1"/>
    </source>
</evidence>
<keyword evidence="1" id="KW-1133">Transmembrane helix</keyword>
<protein>
    <submittedName>
        <fullName evidence="2">Uncharacterized protein</fullName>
    </submittedName>
</protein>
<dbReference type="Proteomes" id="UP000292974">
    <property type="component" value="Unassembled WGS sequence"/>
</dbReference>
<dbReference type="RefSeq" id="WP_027682506.1">
    <property type="nucleotide sequence ID" value="NZ_JAGIOQ010000002.1"/>
</dbReference>
<evidence type="ECO:0000313" key="3">
    <source>
        <dbReference type="Proteomes" id="UP000292974"/>
    </source>
</evidence>
<comment type="caution">
    <text evidence="2">The sequence shown here is derived from an EMBL/GenBank/DDBJ whole genome shotgun (WGS) entry which is preliminary data.</text>
</comment>
<feature type="transmembrane region" description="Helical" evidence="1">
    <location>
        <begin position="6"/>
        <end position="23"/>
    </location>
</feature>
<evidence type="ECO:0000256" key="1">
    <source>
        <dbReference type="SAM" id="Phobius"/>
    </source>
</evidence>